<evidence type="ECO:0000313" key="3">
    <source>
        <dbReference type="Proteomes" id="UP001642720"/>
    </source>
</evidence>
<comment type="caution">
    <text evidence="2">The sequence shown here is derived from an EMBL/GenBank/DDBJ whole genome shotgun (WGS) entry which is preliminary data.</text>
</comment>
<dbReference type="GeneID" id="300572882"/>
<dbReference type="Proteomes" id="UP001642720">
    <property type="component" value="Unassembled WGS sequence"/>
</dbReference>
<reference evidence="2 3" key="1">
    <citation type="submission" date="2018-01" db="EMBL/GenBank/DDBJ databases">
        <title>Genome characterization of the sugarcane-associated fungus Trichoderma ghanense CCMA-1212 and their application in lignocelulose bioconversion.</title>
        <authorList>
            <person name="Steindorff A.S."/>
            <person name="Mendes T.D."/>
            <person name="Vilela E.S.D."/>
            <person name="Rodrigues D.S."/>
            <person name="Formighieri E.F."/>
            <person name="Melo I.S."/>
            <person name="Favaro L.C.L."/>
        </authorList>
    </citation>
    <scope>NUCLEOTIDE SEQUENCE [LARGE SCALE GENOMIC DNA]</scope>
    <source>
        <strain evidence="2 3">CCMA-1212</strain>
    </source>
</reference>
<keyword evidence="1" id="KW-0732">Signal</keyword>
<organism evidence="2 3">
    <name type="scientific">Trichoderma ghanense</name>
    <dbReference type="NCBI Taxonomy" id="65468"/>
    <lineage>
        <taxon>Eukaryota</taxon>
        <taxon>Fungi</taxon>
        <taxon>Dikarya</taxon>
        <taxon>Ascomycota</taxon>
        <taxon>Pezizomycotina</taxon>
        <taxon>Sordariomycetes</taxon>
        <taxon>Hypocreomycetidae</taxon>
        <taxon>Hypocreales</taxon>
        <taxon>Hypocreaceae</taxon>
        <taxon>Trichoderma</taxon>
    </lineage>
</organism>
<accession>A0ABY2HG59</accession>
<proteinExistence type="predicted"/>
<feature type="chain" id="PRO_5046681695" description="Secreted protein" evidence="1">
    <location>
        <begin position="17"/>
        <end position="155"/>
    </location>
</feature>
<gene>
    <name evidence="2" type="ORF">CCMA1212_000991</name>
</gene>
<keyword evidence="3" id="KW-1185">Reference proteome</keyword>
<feature type="signal peptide" evidence="1">
    <location>
        <begin position="1"/>
        <end position="16"/>
    </location>
</feature>
<dbReference type="RefSeq" id="XP_073563498.1">
    <property type="nucleotide sequence ID" value="XM_073698432.1"/>
</dbReference>
<protein>
    <recommendedName>
        <fullName evidence="4">Secreted protein</fullName>
    </recommendedName>
</protein>
<dbReference type="EMBL" id="PPTA01000001">
    <property type="protein sequence ID" value="TFB07297.1"/>
    <property type="molecule type" value="Genomic_DNA"/>
</dbReference>
<evidence type="ECO:0000256" key="1">
    <source>
        <dbReference type="SAM" id="SignalP"/>
    </source>
</evidence>
<evidence type="ECO:0000313" key="2">
    <source>
        <dbReference type="EMBL" id="TFB07297.1"/>
    </source>
</evidence>
<name>A0ABY2HG59_9HYPO</name>
<evidence type="ECO:0008006" key="4">
    <source>
        <dbReference type="Google" id="ProtNLM"/>
    </source>
</evidence>
<sequence length="155" mass="17504">MSSAIFASLSWQLSMSLTHWLLDIRPRTCYHETTRTSTSTHTLTLTLTLTTYIHTRYSHHSQEACRLSSDYCSTVSARGSMSFVAMVPFPGLATELIRRHLGPTALPSRALPAYRHAGDAYPRTIVDPEPQIHSPNRLITTPYCRFSSHHHDHSL</sequence>